<feature type="domain" description="GRAM" evidence="2">
    <location>
        <begin position="66"/>
        <end position="122"/>
    </location>
</feature>
<organism evidence="3 4">
    <name type="scientific">Vigna mungo</name>
    <name type="common">Black gram</name>
    <name type="synonym">Phaseolus mungo</name>
    <dbReference type="NCBI Taxonomy" id="3915"/>
    <lineage>
        <taxon>Eukaryota</taxon>
        <taxon>Viridiplantae</taxon>
        <taxon>Streptophyta</taxon>
        <taxon>Embryophyta</taxon>
        <taxon>Tracheophyta</taxon>
        <taxon>Spermatophyta</taxon>
        <taxon>Magnoliopsida</taxon>
        <taxon>eudicotyledons</taxon>
        <taxon>Gunneridae</taxon>
        <taxon>Pentapetalae</taxon>
        <taxon>rosids</taxon>
        <taxon>fabids</taxon>
        <taxon>Fabales</taxon>
        <taxon>Fabaceae</taxon>
        <taxon>Papilionoideae</taxon>
        <taxon>50 kb inversion clade</taxon>
        <taxon>NPAAA clade</taxon>
        <taxon>indigoferoid/millettioid clade</taxon>
        <taxon>Phaseoleae</taxon>
        <taxon>Vigna</taxon>
    </lineage>
</organism>
<dbReference type="InterPro" id="IPR004182">
    <property type="entry name" value="GRAM"/>
</dbReference>
<gene>
    <name evidence="3" type="ORF">V8G54_009342</name>
</gene>
<feature type="compositionally biased region" description="Low complexity" evidence="1">
    <location>
        <begin position="1"/>
        <end position="28"/>
    </location>
</feature>
<protein>
    <recommendedName>
        <fullName evidence="2">GRAM domain-containing protein</fullName>
    </recommendedName>
</protein>
<dbReference type="Proteomes" id="UP001374535">
    <property type="component" value="Chromosome 3"/>
</dbReference>
<dbReference type="Pfam" id="PF02893">
    <property type="entry name" value="GRAM"/>
    <property type="match status" value="1"/>
</dbReference>
<evidence type="ECO:0000313" key="4">
    <source>
        <dbReference type="Proteomes" id="UP001374535"/>
    </source>
</evidence>
<dbReference type="PANTHER" id="PTHR47666:SF1">
    <property type="entry name" value="PROTEIN VASCULAR ASSOCIATED DEATH 1, CHLOROPLASTIC"/>
    <property type="match status" value="1"/>
</dbReference>
<reference evidence="3 4" key="1">
    <citation type="journal article" date="2023" name="Life. Sci Alliance">
        <title>Evolutionary insights into 3D genome organization and epigenetic landscape of Vigna mungo.</title>
        <authorList>
            <person name="Junaid A."/>
            <person name="Singh B."/>
            <person name="Bhatia S."/>
        </authorList>
    </citation>
    <scope>NUCLEOTIDE SEQUENCE [LARGE SCALE GENOMIC DNA]</scope>
    <source>
        <strain evidence="3">Urdbean</strain>
    </source>
</reference>
<dbReference type="Gene3D" id="2.30.29.30">
    <property type="entry name" value="Pleckstrin-homology domain (PH domain)/Phosphotyrosine-binding domain (PTB)"/>
    <property type="match status" value="1"/>
</dbReference>
<evidence type="ECO:0000313" key="3">
    <source>
        <dbReference type="EMBL" id="WVZ16360.1"/>
    </source>
</evidence>
<evidence type="ECO:0000259" key="2">
    <source>
        <dbReference type="Pfam" id="PF02893"/>
    </source>
</evidence>
<evidence type="ECO:0000256" key="1">
    <source>
        <dbReference type="SAM" id="MobiDB-lite"/>
    </source>
</evidence>
<name>A0AAQ3NVZ2_VIGMU</name>
<keyword evidence="4" id="KW-1185">Reference proteome</keyword>
<accession>A0AAQ3NVZ2</accession>
<proteinExistence type="predicted"/>
<dbReference type="AlphaFoldDB" id="A0AAQ3NVZ2"/>
<sequence>MASPVVAAAARSEPPSRSVDPSPLSSPDVGDRSDSFNSSANNFSDNEVQDALKSEEYRQLFHLPPEEKVIPLPEVTSVRRAKTAGIFPNAIEIQAGNRKHFFASFLSRDEAFKIINDGWSRHSNGAIVMEQKEAVTESNSQDNGIVAVENVKSSDIPDNAALSTDLSIDAGSPSIVGDTPVLVGDSEMEQHVGELELNNDAPSESWNWNEEDIDAPSRIPDIVIVSDCGKGVWVIDKRNTFTGL</sequence>
<dbReference type="EMBL" id="CP144698">
    <property type="protein sequence ID" value="WVZ16360.1"/>
    <property type="molecule type" value="Genomic_DNA"/>
</dbReference>
<feature type="compositionally biased region" description="Low complexity" evidence="1">
    <location>
        <begin position="35"/>
        <end position="45"/>
    </location>
</feature>
<feature type="region of interest" description="Disordered" evidence="1">
    <location>
        <begin position="1"/>
        <end position="45"/>
    </location>
</feature>
<dbReference type="InterPro" id="IPR011993">
    <property type="entry name" value="PH-like_dom_sf"/>
</dbReference>
<dbReference type="PANTHER" id="PTHR47666">
    <property type="entry name" value="PROTEIN VASCULAR ASSOCIATED DEATH 1, CHLOROPLASTIC"/>
    <property type="match status" value="1"/>
</dbReference>
<dbReference type="GO" id="GO:0043069">
    <property type="term" value="P:negative regulation of programmed cell death"/>
    <property type="evidence" value="ECO:0007669"/>
    <property type="project" value="TreeGrafter"/>
</dbReference>